<name>A0A426XTP3_ENSVE</name>
<evidence type="ECO:0000313" key="2">
    <source>
        <dbReference type="EMBL" id="RRT42816.1"/>
    </source>
</evidence>
<comment type="caution">
    <text evidence="2">The sequence shown here is derived from an EMBL/GenBank/DDBJ whole genome shotgun (WGS) entry which is preliminary data.</text>
</comment>
<organism evidence="2 3">
    <name type="scientific">Ensete ventricosum</name>
    <name type="common">Abyssinian banana</name>
    <name type="synonym">Musa ensete</name>
    <dbReference type="NCBI Taxonomy" id="4639"/>
    <lineage>
        <taxon>Eukaryota</taxon>
        <taxon>Viridiplantae</taxon>
        <taxon>Streptophyta</taxon>
        <taxon>Embryophyta</taxon>
        <taxon>Tracheophyta</taxon>
        <taxon>Spermatophyta</taxon>
        <taxon>Magnoliopsida</taxon>
        <taxon>Liliopsida</taxon>
        <taxon>Zingiberales</taxon>
        <taxon>Musaceae</taxon>
        <taxon>Ensete</taxon>
    </lineage>
</organism>
<gene>
    <name evidence="2" type="ORF">B296_00026382</name>
</gene>
<evidence type="ECO:0000256" key="1">
    <source>
        <dbReference type="SAM" id="MobiDB-lite"/>
    </source>
</evidence>
<dbReference type="AlphaFoldDB" id="A0A426XTP3"/>
<reference evidence="2 3" key="1">
    <citation type="journal article" date="2014" name="Agronomy (Basel)">
        <title>A Draft Genome Sequence for Ensete ventricosum, the Drought-Tolerant Tree Against Hunger.</title>
        <authorList>
            <person name="Harrison J."/>
            <person name="Moore K.A."/>
            <person name="Paszkiewicz K."/>
            <person name="Jones T."/>
            <person name="Grant M."/>
            <person name="Ambacheew D."/>
            <person name="Muzemil S."/>
            <person name="Studholme D.J."/>
        </authorList>
    </citation>
    <scope>NUCLEOTIDE SEQUENCE [LARGE SCALE GENOMIC DNA]</scope>
</reference>
<dbReference type="Proteomes" id="UP000287651">
    <property type="component" value="Unassembled WGS sequence"/>
</dbReference>
<evidence type="ECO:0000313" key="3">
    <source>
        <dbReference type="Proteomes" id="UP000287651"/>
    </source>
</evidence>
<feature type="region of interest" description="Disordered" evidence="1">
    <location>
        <begin position="1"/>
        <end position="22"/>
    </location>
</feature>
<sequence length="70" mass="7423">MRGAGGSQAARSRSQQGRHGARRWAVVVGSVVGGRLVSCLEDVVRVRCGRRGALPPMLTQMGTEEPPLLP</sequence>
<accession>A0A426XTP3</accession>
<dbReference type="EMBL" id="AMZH03017566">
    <property type="protein sequence ID" value="RRT42816.1"/>
    <property type="molecule type" value="Genomic_DNA"/>
</dbReference>
<protein>
    <submittedName>
        <fullName evidence="2">Uncharacterized protein</fullName>
    </submittedName>
</protein>
<proteinExistence type="predicted"/>